<dbReference type="STRING" id="861298.SAMN04488136_13042"/>
<dbReference type="Gene3D" id="3.40.50.300">
    <property type="entry name" value="P-loop containing nucleotide triphosphate hydrolases"/>
    <property type="match status" value="1"/>
</dbReference>
<dbReference type="Gene3D" id="3.30.450.90">
    <property type="match status" value="1"/>
</dbReference>
<dbReference type="InterPro" id="IPR001482">
    <property type="entry name" value="T2SS/T4SS_dom"/>
</dbReference>
<keyword evidence="6" id="KW-1185">Reference proteome</keyword>
<dbReference type="Pfam" id="PF00437">
    <property type="entry name" value="T2SSE"/>
    <property type="match status" value="1"/>
</dbReference>
<dbReference type="EMBL" id="FNDD01000030">
    <property type="protein sequence ID" value="SDH81010.1"/>
    <property type="molecule type" value="Genomic_DNA"/>
</dbReference>
<dbReference type="OrthoDB" id="9804785at2"/>
<evidence type="ECO:0000256" key="2">
    <source>
        <dbReference type="ARBA" id="ARBA00022741"/>
    </source>
</evidence>
<keyword evidence="2" id="KW-0547">Nucleotide-binding</keyword>
<dbReference type="RefSeq" id="WP_093278103.1">
    <property type="nucleotide sequence ID" value="NZ_FNDD01000030.1"/>
</dbReference>
<evidence type="ECO:0000313" key="6">
    <source>
        <dbReference type="Proteomes" id="UP000198854"/>
    </source>
</evidence>
<name>A0A1G8FFX1_9VIBR</name>
<protein>
    <submittedName>
        <fullName evidence="5">MSHA biogenesis protein MshE</fullName>
    </submittedName>
</protein>
<keyword evidence="3" id="KW-0067">ATP-binding</keyword>
<dbReference type="Proteomes" id="UP000198854">
    <property type="component" value="Unassembled WGS sequence"/>
</dbReference>
<evidence type="ECO:0000256" key="3">
    <source>
        <dbReference type="ARBA" id="ARBA00022840"/>
    </source>
</evidence>
<dbReference type="GO" id="GO:0016887">
    <property type="term" value="F:ATP hydrolysis activity"/>
    <property type="evidence" value="ECO:0007669"/>
    <property type="project" value="TreeGrafter"/>
</dbReference>
<gene>
    <name evidence="5" type="ORF">SAMN04488136_13042</name>
</gene>
<proteinExistence type="inferred from homology"/>
<comment type="similarity">
    <text evidence="1">Belongs to the GSP E family.</text>
</comment>
<sequence length="562" mass="62485">MTEQKIFQLHELKLLADRLKYVLVEERNEIGALTSKKELIEFMFENKDIVINQVGMIYTCDPFSRSRNEAVTLIKKSLDANAEVFLTPYAVVHEVHDGELLFQREASLLAEDESAASKAETTLNEILETAVRRGASDLHLMLSHEGMRLELREDGFLIPNSDFSLNYKDALSVTNIIYKHARASIKTFNIKSIMNGAFFAHVLKDEYRFRVSWQPLTLGIETKNQAYGESVIRVLKPRNAKPLEIHQLNFPPSLIERLRLKMRLKAGGILIGGPTGSGKSDTAHALLDLVGEGRKITCLEDPVETVNRRFRQVEVIPSDEEFNMGANLKNQLRQDDDVVLVGEIRDNATASTACQIAMNGHLLLATIHIDNAMDAYNYLVKFLGLSPIQVASDSFATVWMCQRLASVSCPHCSIPFSDEPDSDRKQIASAAMRVGGYSTEGVRFRNVDGCPECNAKGAPGIKGRIPVMEVIEIDSFGKECILSGDLTAWKKHLVSNGWKSLADHARLLVANGVISPEVAFEQVGDISTTNSGYVAKYEDLFKGDNSGGYYDRFKQLGEVPVV</sequence>
<dbReference type="PANTHER" id="PTHR30258">
    <property type="entry name" value="TYPE II SECRETION SYSTEM PROTEIN GSPE-RELATED"/>
    <property type="match status" value="1"/>
</dbReference>
<reference evidence="5 6" key="1">
    <citation type="submission" date="2016-10" db="EMBL/GenBank/DDBJ databases">
        <authorList>
            <person name="de Groot N.N."/>
        </authorList>
    </citation>
    <scope>NUCLEOTIDE SEQUENCE [LARGE SCALE GENOMIC DNA]</scope>
    <source>
        <strain evidence="5 6">CGMCC 1.10228</strain>
    </source>
</reference>
<dbReference type="AlphaFoldDB" id="A0A1G8FFX1"/>
<dbReference type="GO" id="GO:0005886">
    <property type="term" value="C:plasma membrane"/>
    <property type="evidence" value="ECO:0007669"/>
    <property type="project" value="TreeGrafter"/>
</dbReference>
<evidence type="ECO:0000259" key="4">
    <source>
        <dbReference type="Pfam" id="PF00437"/>
    </source>
</evidence>
<dbReference type="SUPFAM" id="SSF52540">
    <property type="entry name" value="P-loop containing nucleoside triphosphate hydrolases"/>
    <property type="match status" value="1"/>
</dbReference>
<dbReference type="InterPro" id="IPR027417">
    <property type="entry name" value="P-loop_NTPase"/>
</dbReference>
<feature type="domain" description="Bacterial type II secretion system protein E" evidence="4">
    <location>
        <begin position="118"/>
        <end position="515"/>
    </location>
</feature>
<organism evidence="5 6">
    <name type="scientific">Vibrio xiamenensis</name>
    <dbReference type="NCBI Taxonomy" id="861298"/>
    <lineage>
        <taxon>Bacteria</taxon>
        <taxon>Pseudomonadati</taxon>
        <taxon>Pseudomonadota</taxon>
        <taxon>Gammaproteobacteria</taxon>
        <taxon>Vibrionales</taxon>
        <taxon>Vibrionaceae</taxon>
        <taxon>Vibrio</taxon>
    </lineage>
</organism>
<dbReference type="GO" id="GO:0005524">
    <property type="term" value="F:ATP binding"/>
    <property type="evidence" value="ECO:0007669"/>
    <property type="project" value="UniProtKB-KW"/>
</dbReference>
<evidence type="ECO:0000313" key="5">
    <source>
        <dbReference type="EMBL" id="SDH81010.1"/>
    </source>
</evidence>
<evidence type="ECO:0000256" key="1">
    <source>
        <dbReference type="ARBA" id="ARBA00006611"/>
    </source>
</evidence>
<dbReference type="PANTHER" id="PTHR30258:SF3">
    <property type="entry name" value="SLL1921 PROTEIN"/>
    <property type="match status" value="1"/>
</dbReference>
<accession>A0A1G8FFX1</accession>